<protein>
    <recommendedName>
        <fullName evidence="6">TMEM205-like domain-containing protein</fullName>
    </recommendedName>
</protein>
<accession>A0A382KLU2</accession>
<feature type="transmembrane region" description="Helical" evidence="5">
    <location>
        <begin position="52"/>
        <end position="70"/>
    </location>
</feature>
<evidence type="ECO:0000313" key="7">
    <source>
        <dbReference type="EMBL" id="SVC24302.1"/>
    </source>
</evidence>
<dbReference type="InterPro" id="IPR025423">
    <property type="entry name" value="TMEM205-like"/>
</dbReference>
<evidence type="ECO:0000256" key="1">
    <source>
        <dbReference type="ARBA" id="ARBA00004370"/>
    </source>
</evidence>
<comment type="subcellular location">
    <subcellularLocation>
        <location evidence="1">Membrane</location>
    </subcellularLocation>
</comment>
<dbReference type="AlphaFoldDB" id="A0A382KLU2"/>
<feature type="transmembrane region" description="Helical" evidence="5">
    <location>
        <begin position="76"/>
        <end position="96"/>
    </location>
</feature>
<feature type="domain" description="TMEM205-like" evidence="6">
    <location>
        <begin position="13"/>
        <end position="105"/>
    </location>
</feature>
<feature type="transmembrane region" description="Helical" evidence="5">
    <location>
        <begin position="6"/>
        <end position="32"/>
    </location>
</feature>
<keyword evidence="4 5" id="KW-0472">Membrane</keyword>
<evidence type="ECO:0000256" key="4">
    <source>
        <dbReference type="ARBA" id="ARBA00023136"/>
    </source>
</evidence>
<organism evidence="7">
    <name type="scientific">marine metagenome</name>
    <dbReference type="NCBI Taxonomy" id="408172"/>
    <lineage>
        <taxon>unclassified sequences</taxon>
        <taxon>metagenomes</taxon>
        <taxon>ecological metagenomes</taxon>
    </lineage>
</organism>
<keyword evidence="3 5" id="KW-1133">Transmembrane helix</keyword>
<feature type="non-terminal residue" evidence="7">
    <location>
        <position position="130"/>
    </location>
</feature>
<name>A0A382KLU2_9ZZZZ</name>
<reference evidence="7" key="1">
    <citation type="submission" date="2018-05" db="EMBL/GenBank/DDBJ databases">
        <authorList>
            <person name="Lanie J.A."/>
            <person name="Ng W.-L."/>
            <person name="Kazmierczak K.M."/>
            <person name="Andrzejewski T.M."/>
            <person name="Davidsen T.M."/>
            <person name="Wayne K.J."/>
            <person name="Tettelin H."/>
            <person name="Glass J.I."/>
            <person name="Rusch D."/>
            <person name="Podicherti R."/>
            <person name="Tsui H.-C.T."/>
            <person name="Winkler M.E."/>
        </authorList>
    </citation>
    <scope>NUCLEOTIDE SEQUENCE</scope>
</reference>
<evidence type="ECO:0000259" key="6">
    <source>
        <dbReference type="Pfam" id="PF13664"/>
    </source>
</evidence>
<evidence type="ECO:0000256" key="2">
    <source>
        <dbReference type="ARBA" id="ARBA00022692"/>
    </source>
</evidence>
<evidence type="ECO:0000256" key="5">
    <source>
        <dbReference type="SAM" id="Phobius"/>
    </source>
</evidence>
<dbReference type="EMBL" id="UINC01080915">
    <property type="protein sequence ID" value="SVC24302.1"/>
    <property type="molecule type" value="Genomic_DNA"/>
</dbReference>
<sequence length="130" mass="14445">MGQTLIYFIHISSLVCWIGGIVFFSFFTAPLIFKTLDREKAGEVVGAVFPKYYALGYVCGGLAMVTLFLGQLPQTGLKLAFVSIMLVFSLFAGFGINPRARDLKIKIRSATDREREELQAKFKSLHSLSV</sequence>
<evidence type="ECO:0000256" key="3">
    <source>
        <dbReference type="ARBA" id="ARBA00022989"/>
    </source>
</evidence>
<proteinExistence type="predicted"/>
<gene>
    <name evidence="7" type="ORF">METZ01_LOCUS277156</name>
</gene>
<dbReference type="GO" id="GO:0016020">
    <property type="term" value="C:membrane"/>
    <property type="evidence" value="ECO:0007669"/>
    <property type="project" value="UniProtKB-SubCell"/>
</dbReference>
<dbReference type="Pfam" id="PF13664">
    <property type="entry name" value="DUF4149"/>
    <property type="match status" value="1"/>
</dbReference>
<keyword evidence="2 5" id="KW-0812">Transmembrane</keyword>